<keyword evidence="3" id="KW-1185">Reference proteome</keyword>
<dbReference type="OrthoDB" id="383937at2"/>
<dbReference type="RefSeq" id="WP_135152843.1">
    <property type="nucleotide sequence ID" value="NZ_SOMN01000020.1"/>
</dbReference>
<dbReference type="PROSITE" id="PS51257">
    <property type="entry name" value="PROKAR_LIPOPROTEIN"/>
    <property type="match status" value="1"/>
</dbReference>
<protein>
    <submittedName>
        <fullName evidence="2">Extracellular solute-binding protein</fullName>
    </submittedName>
</protein>
<organism evidence="2 3">
    <name type="scientific">Cohnella luojiensis</name>
    <dbReference type="NCBI Taxonomy" id="652876"/>
    <lineage>
        <taxon>Bacteria</taxon>
        <taxon>Bacillati</taxon>
        <taxon>Bacillota</taxon>
        <taxon>Bacilli</taxon>
        <taxon>Bacillales</taxon>
        <taxon>Paenibacillaceae</taxon>
        <taxon>Cohnella</taxon>
    </lineage>
</organism>
<feature type="region of interest" description="Disordered" evidence="1">
    <location>
        <begin position="32"/>
        <end position="60"/>
    </location>
</feature>
<gene>
    <name evidence="2" type="ORF">E2980_14125</name>
</gene>
<dbReference type="InterPro" id="IPR050490">
    <property type="entry name" value="Bact_solute-bd_prot1"/>
</dbReference>
<dbReference type="PANTHER" id="PTHR43649:SF12">
    <property type="entry name" value="DIACETYLCHITOBIOSE BINDING PROTEIN DASA"/>
    <property type="match status" value="1"/>
</dbReference>
<proteinExistence type="predicted"/>
<dbReference type="SUPFAM" id="SSF53850">
    <property type="entry name" value="Periplasmic binding protein-like II"/>
    <property type="match status" value="1"/>
</dbReference>
<dbReference type="Gene3D" id="3.40.190.10">
    <property type="entry name" value="Periplasmic binding protein-like II"/>
    <property type="match status" value="1"/>
</dbReference>
<sequence length="472" mass="52116">MFIRTKRNWIAALLAVFVVIFVIGCSSSSNTEPSATSSASETPAATPAPSASASETPAEEAVTDLQGATIKIGSWFDMDPRAIAEADRGPSQETQIQLIADAERKYNCKIEFVKFADYDKYMENFTTTALSGEPFADVAALELFHAFPQMVKKGFILPIDDMIDMSDATEYTTWMKEGGSFDGHQYGYYDGGPSPYGLIYNKSLVEKLGLEDPYELQKSGEWTWDKFREFMKAATQDTNNDGKTDVWGLTGGWDGIPRITEQFIYANKGAIDRDASGNVAYSLNSENAIEALQFVSDLYNVDKSIEQPYPEDPFKDFVSQKGVMVAGYSWNIGDLLTNMKDQKLGLVFFPKAPKSDGYVTYTPFGNMFFAVKQSKNAVAAMKIMDEISLKSKARELAIEAYKTAFPTEEMVDTRTQMYDSVQYSGGYLGIPTGNDLFQAVIKDVTDGKVAPATAVDKAKGQFEGKINELLTK</sequence>
<dbReference type="Pfam" id="PF01547">
    <property type="entry name" value="SBP_bac_1"/>
    <property type="match status" value="1"/>
</dbReference>
<name>A0A4Y8LVX5_9BACL</name>
<feature type="compositionally biased region" description="Low complexity" evidence="1">
    <location>
        <begin position="32"/>
        <end position="56"/>
    </location>
</feature>
<evidence type="ECO:0000313" key="2">
    <source>
        <dbReference type="EMBL" id="TFE25188.1"/>
    </source>
</evidence>
<evidence type="ECO:0000313" key="3">
    <source>
        <dbReference type="Proteomes" id="UP000297900"/>
    </source>
</evidence>
<reference evidence="2 3" key="1">
    <citation type="submission" date="2019-03" db="EMBL/GenBank/DDBJ databases">
        <title>Cohnella endophytica sp. nov., a novel endophytic bacterium isolated from bark of Sonneratia apetala.</title>
        <authorList>
            <person name="Tuo L."/>
        </authorList>
    </citation>
    <scope>NUCLEOTIDE SEQUENCE [LARGE SCALE GENOMIC DNA]</scope>
    <source>
        <strain evidence="2 3">CCTCC AB 208254</strain>
    </source>
</reference>
<dbReference type="PANTHER" id="PTHR43649">
    <property type="entry name" value="ARABINOSE-BINDING PROTEIN-RELATED"/>
    <property type="match status" value="1"/>
</dbReference>
<accession>A0A4Y8LVX5</accession>
<dbReference type="AlphaFoldDB" id="A0A4Y8LVX5"/>
<comment type="caution">
    <text evidence="2">The sequence shown here is derived from an EMBL/GenBank/DDBJ whole genome shotgun (WGS) entry which is preliminary data.</text>
</comment>
<dbReference type="Proteomes" id="UP000297900">
    <property type="component" value="Unassembled WGS sequence"/>
</dbReference>
<dbReference type="InterPro" id="IPR006059">
    <property type="entry name" value="SBP"/>
</dbReference>
<evidence type="ECO:0000256" key="1">
    <source>
        <dbReference type="SAM" id="MobiDB-lite"/>
    </source>
</evidence>
<dbReference type="EMBL" id="SOMN01000020">
    <property type="protein sequence ID" value="TFE25188.1"/>
    <property type="molecule type" value="Genomic_DNA"/>
</dbReference>